<dbReference type="Proteomes" id="UP000054630">
    <property type="component" value="Unassembled WGS sequence"/>
</dbReference>
<proteinExistence type="predicted"/>
<name>A0A0V0RBJ8_9BILA</name>
<keyword evidence="2" id="KW-1185">Reference proteome</keyword>
<comment type="caution">
    <text evidence="1">The sequence shown here is derived from an EMBL/GenBank/DDBJ whole genome shotgun (WGS) entry which is preliminary data.</text>
</comment>
<sequence>MIRACNLHALILLHDDCTLTDIGDKQALSKPFLENFNEHECKLAFPMYFSCTRKKGKHYNNVIAMFIVL</sequence>
<protein>
    <submittedName>
        <fullName evidence="1">Uncharacterized protein</fullName>
    </submittedName>
</protein>
<reference evidence="1 2" key="1">
    <citation type="submission" date="2015-01" db="EMBL/GenBank/DDBJ databases">
        <title>Evolution of Trichinella species and genotypes.</title>
        <authorList>
            <person name="Korhonen P.K."/>
            <person name="Edoardo P."/>
            <person name="Giuseppe L.R."/>
            <person name="Gasser R.B."/>
        </authorList>
    </citation>
    <scope>NUCLEOTIDE SEQUENCE [LARGE SCALE GENOMIC DNA]</scope>
    <source>
        <strain evidence="1">ISS37</strain>
    </source>
</reference>
<dbReference type="AlphaFoldDB" id="A0A0V0RBJ8"/>
<gene>
    <name evidence="1" type="ORF">T07_3939</name>
</gene>
<evidence type="ECO:0000313" key="1">
    <source>
        <dbReference type="EMBL" id="KRX11852.1"/>
    </source>
</evidence>
<evidence type="ECO:0000313" key="2">
    <source>
        <dbReference type="Proteomes" id="UP000054630"/>
    </source>
</evidence>
<dbReference type="EMBL" id="JYDL01001236">
    <property type="protein sequence ID" value="KRX11852.1"/>
    <property type="molecule type" value="Genomic_DNA"/>
</dbReference>
<accession>A0A0V0RBJ8</accession>
<organism evidence="1 2">
    <name type="scientific">Trichinella nelsoni</name>
    <dbReference type="NCBI Taxonomy" id="6336"/>
    <lineage>
        <taxon>Eukaryota</taxon>
        <taxon>Metazoa</taxon>
        <taxon>Ecdysozoa</taxon>
        <taxon>Nematoda</taxon>
        <taxon>Enoplea</taxon>
        <taxon>Dorylaimia</taxon>
        <taxon>Trichinellida</taxon>
        <taxon>Trichinellidae</taxon>
        <taxon>Trichinella</taxon>
    </lineage>
</organism>